<dbReference type="EMBL" id="LT828648">
    <property type="protein sequence ID" value="SLM46373.1"/>
    <property type="molecule type" value="Genomic_DNA"/>
</dbReference>
<dbReference type="KEGG" id="nja:NSJP_0201"/>
<evidence type="ECO:0000313" key="1">
    <source>
        <dbReference type="EMBL" id="SLM46373.1"/>
    </source>
</evidence>
<accession>A0A1W1I0J8</accession>
<dbReference type="Proteomes" id="UP000192042">
    <property type="component" value="Chromosome I"/>
</dbReference>
<reference evidence="1 2" key="1">
    <citation type="submission" date="2017-03" db="EMBL/GenBank/DDBJ databases">
        <authorList>
            <person name="Afonso C.L."/>
            <person name="Miller P.J."/>
            <person name="Scott M.A."/>
            <person name="Spackman E."/>
            <person name="Goraichik I."/>
            <person name="Dimitrov K.M."/>
            <person name="Suarez D.L."/>
            <person name="Swayne D.E."/>
        </authorList>
    </citation>
    <scope>NUCLEOTIDE SEQUENCE [LARGE SCALE GENOMIC DNA]</scope>
    <source>
        <strain evidence="1">Genome sequencing of Nitrospira japonica strain NJ11</strain>
    </source>
</reference>
<protein>
    <submittedName>
        <fullName evidence="1">Uncharacterized protein</fullName>
    </submittedName>
</protein>
<gene>
    <name evidence="1" type="ORF">NSJP_0201</name>
</gene>
<dbReference type="AlphaFoldDB" id="A0A1W1I0J8"/>
<dbReference type="STRING" id="1325564.NSJP_0201"/>
<organism evidence="1 2">
    <name type="scientific">Nitrospira japonica</name>
    <dbReference type="NCBI Taxonomy" id="1325564"/>
    <lineage>
        <taxon>Bacteria</taxon>
        <taxon>Pseudomonadati</taxon>
        <taxon>Nitrospirota</taxon>
        <taxon>Nitrospiria</taxon>
        <taxon>Nitrospirales</taxon>
        <taxon>Nitrospiraceae</taxon>
        <taxon>Nitrospira</taxon>
    </lineage>
</organism>
<evidence type="ECO:0000313" key="2">
    <source>
        <dbReference type="Proteomes" id="UP000192042"/>
    </source>
</evidence>
<sequence>MVREQLMSLHGALIVAEQSSYEGVIGPVGSVETLLDLLQCNPWFTWLHPFSDLLVRLDHLLDDDTFEISEDNLAHLLGELEGLLRPSIAGDGFARAYFEALQRNSDVVLAHFRLKRLLPDAA</sequence>
<keyword evidence="2" id="KW-1185">Reference proteome</keyword>
<name>A0A1W1I0J8_9BACT</name>
<proteinExistence type="predicted"/>